<sequence>MSAQTDAARLTELLKRERLLATGDGDRYRAMCAPEAIFVLPGMVLNLEQCAAAMDDSPGWDTISITDGQLVPINDGAEAVAYTFEGRRGETTYRASLTSVYRTDGEPVLLLHQHTPLPEA</sequence>
<dbReference type="Proteomes" id="UP000280668">
    <property type="component" value="Unassembled WGS sequence"/>
</dbReference>
<reference evidence="2 3" key="1">
    <citation type="submission" date="2018-11" db="EMBL/GenBank/DDBJ databases">
        <title>Sequencing the genomes of 1000 actinobacteria strains.</title>
        <authorList>
            <person name="Klenk H.-P."/>
        </authorList>
    </citation>
    <scope>NUCLEOTIDE SEQUENCE [LARGE SCALE GENOMIC DNA]</scope>
    <source>
        <strain evidence="2 3">DSM 11294</strain>
    </source>
</reference>
<feature type="domain" description="DUF4440" evidence="1">
    <location>
        <begin position="17"/>
        <end position="105"/>
    </location>
</feature>
<dbReference type="EMBL" id="RKHK01000001">
    <property type="protein sequence ID" value="ROR72997.1"/>
    <property type="molecule type" value="Genomic_DNA"/>
</dbReference>
<evidence type="ECO:0000313" key="2">
    <source>
        <dbReference type="EMBL" id="ROR72997.1"/>
    </source>
</evidence>
<proteinExistence type="predicted"/>
<protein>
    <submittedName>
        <fullName evidence="2">Uncharacterized protein DUF4440</fullName>
    </submittedName>
</protein>
<keyword evidence="3" id="KW-1185">Reference proteome</keyword>
<name>A0A3N2BCK3_9MICO</name>
<dbReference type="SUPFAM" id="SSF54427">
    <property type="entry name" value="NTF2-like"/>
    <property type="match status" value="1"/>
</dbReference>
<organism evidence="2 3">
    <name type="scientific">Bogoriella caseilytica</name>
    <dbReference type="NCBI Taxonomy" id="56055"/>
    <lineage>
        <taxon>Bacteria</taxon>
        <taxon>Bacillati</taxon>
        <taxon>Actinomycetota</taxon>
        <taxon>Actinomycetes</taxon>
        <taxon>Micrococcales</taxon>
        <taxon>Bogoriellaceae</taxon>
        <taxon>Bogoriella</taxon>
    </lineage>
</organism>
<dbReference type="Pfam" id="PF14534">
    <property type="entry name" value="DUF4440"/>
    <property type="match status" value="1"/>
</dbReference>
<dbReference type="InterPro" id="IPR032710">
    <property type="entry name" value="NTF2-like_dom_sf"/>
</dbReference>
<accession>A0A3N2BCK3</accession>
<dbReference type="OrthoDB" id="582586at2"/>
<evidence type="ECO:0000313" key="3">
    <source>
        <dbReference type="Proteomes" id="UP000280668"/>
    </source>
</evidence>
<dbReference type="RefSeq" id="WP_123303481.1">
    <property type="nucleotide sequence ID" value="NZ_RKHK01000001.1"/>
</dbReference>
<dbReference type="InterPro" id="IPR027843">
    <property type="entry name" value="DUF4440"/>
</dbReference>
<dbReference type="AlphaFoldDB" id="A0A3N2BCK3"/>
<evidence type="ECO:0000259" key="1">
    <source>
        <dbReference type="Pfam" id="PF14534"/>
    </source>
</evidence>
<gene>
    <name evidence="2" type="ORF">EDD31_1362</name>
</gene>
<comment type="caution">
    <text evidence="2">The sequence shown here is derived from an EMBL/GenBank/DDBJ whole genome shotgun (WGS) entry which is preliminary data.</text>
</comment>